<sequence>MEPDDFADPDAVLAALDAAGFVVSLELRHSPVTERADVVFPVAPTTQKSGAFVNWEGRYREFEPSLRAAPSKPASQITGSSTRWPMRWRVSRDVVGRVGARRARGAGNWMASTPPAPMSLPSVRPNPRRVRPS</sequence>
<proteinExistence type="predicted"/>
<name>A0ABN0RA89_MYCUL</name>
<feature type="region of interest" description="Disordered" evidence="1">
    <location>
        <begin position="104"/>
        <end position="133"/>
    </location>
</feature>
<gene>
    <name evidence="3" type="ORF">I551_8690</name>
</gene>
<keyword evidence="4" id="KW-1185">Reference proteome</keyword>
<dbReference type="EMBL" id="JAOL01000023">
    <property type="protein sequence ID" value="EUA94044.1"/>
    <property type="molecule type" value="Genomic_DNA"/>
</dbReference>
<comment type="caution">
    <text evidence="3">The sequence shown here is derived from an EMBL/GenBank/DDBJ whole genome shotgun (WGS) entry which is preliminary data.</text>
</comment>
<evidence type="ECO:0000256" key="1">
    <source>
        <dbReference type="SAM" id="MobiDB-lite"/>
    </source>
</evidence>
<dbReference type="Proteomes" id="UP000020681">
    <property type="component" value="Unassembled WGS sequence"/>
</dbReference>
<accession>A0ABN0RA89</accession>
<dbReference type="SUPFAM" id="SSF53706">
    <property type="entry name" value="Formate dehydrogenase/DMSO reductase, domains 1-3"/>
    <property type="match status" value="1"/>
</dbReference>
<evidence type="ECO:0000313" key="3">
    <source>
        <dbReference type="EMBL" id="EUA94044.1"/>
    </source>
</evidence>
<evidence type="ECO:0000259" key="2">
    <source>
        <dbReference type="Pfam" id="PF00384"/>
    </source>
</evidence>
<dbReference type="Gene3D" id="3.40.50.740">
    <property type="match status" value="1"/>
</dbReference>
<dbReference type="InterPro" id="IPR006656">
    <property type="entry name" value="Mopterin_OxRdtase"/>
</dbReference>
<feature type="domain" description="Molybdopterin oxidoreductase" evidence="2">
    <location>
        <begin position="8"/>
        <end position="66"/>
    </location>
</feature>
<organism evidence="3 4">
    <name type="scientific">Mycobacterium ulcerans str. Harvey</name>
    <dbReference type="NCBI Taxonomy" id="1299332"/>
    <lineage>
        <taxon>Bacteria</taxon>
        <taxon>Bacillati</taxon>
        <taxon>Actinomycetota</taxon>
        <taxon>Actinomycetes</taxon>
        <taxon>Mycobacteriales</taxon>
        <taxon>Mycobacteriaceae</taxon>
        <taxon>Mycobacterium</taxon>
        <taxon>Mycobacterium ulcerans group</taxon>
    </lineage>
</organism>
<evidence type="ECO:0000313" key="4">
    <source>
        <dbReference type="Proteomes" id="UP000020681"/>
    </source>
</evidence>
<reference evidence="3 4" key="1">
    <citation type="submission" date="2014-01" db="EMBL/GenBank/DDBJ databases">
        <authorList>
            <person name="Dobos K."/>
            <person name="Lenaerts A."/>
            <person name="Ordway D."/>
            <person name="DeGroote M.A."/>
            <person name="Parker T."/>
            <person name="Sizemore C."/>
            <person name="Tallon L.J."/>
            <person name="Sadzewicz L.K."/>
            <person name="Sengamalay N."/>
            <person name="Fraser C.M."/>
            <person name="Hine E."/>
            <person name="Shefchek K.A."/>
            <person name="Das S.P."/>
            <person name="Tettelin H."/>
        </authorList>
    </citation>
    <scope>NUCLEOTIDE SEQUENCE [LARGE SCALE GENOMIC DNA]</scope>
    <source>
        <strain evidence="3 4">Harvey</strain>
    </source>
</reference>
<protein>
    <submittedName>
        <fullName evidence="3">Molybdopterin oxidoreductase family protein</fullName>
    </submittedName>
</protein>
<dbReference type="Pfam" id="PF00384">
    <property type="entry name" value="Molybdopterin"/>
    <property type="match status" value="1"/>
</dbReference>